<feature type="transmembrane region" description="Helical" evidence="6">
    <location>
        <begin position="272"/>
        <end position="290"/>
    </location>
</feature>
<organism evidence="8 9">
    <name type="scientific">Coccidioides immitis H538.4</name>
    <dbReference type="NCBI Taxonomy" id="396776"/>
    <lineage>
        <taxon>Eukaryota</taxon>
        <taxon>Fungi</taxon>
        <taxon>Dikarya</taxon>
        <taxon>Ascomycota</taxon>
        <taxon>Pezizomycotina</taxon>
        <taxon>Eurotiomycetes</taxon>
        <taxon>Eurotiomycetidae</taxon>
        <taxon>Onygenales</taxon>
        <taxon>Onygenaceae</taxon>
        <taxon>Coccidioides</taxon>
    </lineage>
</organism>
<keyword evidence="3 6" id="KW-1133">Transmembrane helix</keyword>
<evidence type="ECO:0000259" key="7">
    <source>
        <dbReference type="PROSITE" id="PS50850"/>
    </source>
</evidence>
<feature type="transmembrane region" description="Helical" evidence="6">
    <location>
        <begin position="344"/>
        <end position="362"/>
    </location>
</feature>
<evidence type="ECO:0000313" key="8">
    <source>
        <dbReference type="EMBL" id="KMU83966.1"/>
    </source>
</evidence>
<dbReference type="EMBL" id="DS016984">
    <property type="protein sequence ID" value="KMU83966.1"/>
    <property type="molecule type" value="Genomic_DNA"/>
</dbReference>
<evidence type="ECO:0000256" key="3">
    <source>
        <dbReference type="ARBA" id="ARBA00022989"/>
    </source>
</evidence>
<dbReference type="Proteomes" id="UP000054563">
    <property type="component" value="Unassembled WGS sequence"/>
</dbReference>
<dbReference type="STRING" id="396776.A0A0J8RH43"/>
<dbReference type="Gene3D" id="1.20.1250.20">
    <property type="entry name" value="MFS general substrate transporter like domains"/>
    <property type="match status" value="1"/>
</dbReference>
<feature type="transmembrane region" description="Helical" evidence="6">
    <location>
        <begin position="546"/>
        <end position="568"/>
    </location>
</feature>
<dbReference type="GO" id="GO:0016020">
    <property type="term" value="C:membrane"/>
    <property type="evidence" value="ECO:0007669"/>
    <property type="project" value="UniProtKB-SubCell"/>
</dbReference>
<dbReference type="InterPro" id="IPR011701">
    <property type="entry name" value="MFS"/>
</dbReference>
<evidence type="ECO:0000256" key="1">
    <source>
        <dbReference type="ARBA" id="ARBA00004141"/>
    </source>
</evidence>
<dbReference type="VEuPathDB" id="FungiDB:CIHG_01750"/>
<accession>A0A0J8RH43</accession>
<feature type="region of interest" description="Disordered" evidence="5">
    <location>
        <begin position="643"/>
        <end position="662"/>
    </location>
</feature>
<evidence type="ECO:0000256" key="6">
    <source>
        <dbReference type="SAM" id="Phobius"/>
    </source>
</evidence>
<feature type="transmembrane region" description="Helical" evidence="6">
    <location>
        <begin position="609"/>
        <end position="632"/>
    </location>
</feature>
<dbReference type="InterPro" id="IPR036259">
    <property type="entry name" value="MFS_trans_sf"/>
</dbReference>
<dbReference type="SUPFAM" id="SSF103473">
    <property type="entry name" value="MFS general substrate transporter"/>
    <property type="match status" value="1"/>
</dbReference>
<gene>
    <name evidence="8" type="ORF">CIHG_01750</name>
</gene>
<dbReference type="AlphaFoldDB" id="A0A0J8RH43"/>
<feature type="region of interest" description="Disordered" evidence="5">
    <location>
        <begin position="396"/>
        <end position="419"/>
    </location>
</feature>
<dbReference type="eggNOG" id="ENOG502QWBF">
    <property type="taxonomic scope" value="Eukaryota"/>
</dbReference>
<feature type="transmembrane region" description="Helical" evidence="6">
    <location>
        <begin position="302"/>
        <end position="323"/>
    </location>
</feature>
<name>A0A0J8RH43_COCIT</name>
<feature type="compositionally biased region" description="Basic and acidic residues" evidence="5">
    <location>
        <begin position="398"/>
        <end position="417"/>
    </location>
</feature>
<keyword evidence="2 6" id="KW-0812">Transmembrane</keyword>
<feature type="transmembrane region" description="Helical" evidence="6">
    <location>
        <begin position="368"/>
        <end position="388"/>
    </location>
</feature>
<feature type="transmembrane region" description="Helical" evidence="6">
    <location>
        <begin position="580"/>
        <end position="603"/>
    </location>
</feature>
<dbReference type="GO" id="GO:0022857">
    <property type="term" value="F:transmembrane transporter activity"/>
    <property type="evidence" value="ECO:0007669"/>
    <property type="project" value="InterPro"/>
</dbReference>
<evidence type="ECO:0000256" key="5">
    <source>
        <dbReference type="SAM" id="MobiDB-lite"/>
    </source>
</evidence>
<protein>
    <recommendedName>
        <fullName evidence="7">Major facilitator superfamily (MFS) profile domain-containing protein</fullName>
    </recommendedName>
</protein>
<evidence type="ECO:0000256" key="2">
    <source>
        <dbReference type="ARBA" id="ARBA00022692"/>
    </source>
</evidence>
<dbReference type="PROSITE" id="PS50850">
    <property type="entry name" value="MFS"/>
    <property type="match status" value="1"/>
</dbReference>
<comment type="subcellular location">
    <subcellularLocation>
        <location evidence="1">Membrane</location>
        <topology evidence="1">Multi-pass membrane protein</topology>
    </subcellularLocation>
</comment>
<evidence type="ECO:0000313" key="9">
    <source>
        <dbReference type="Proteomes" id="UP000054563"/>
    </source>
</evidence>
<dbReference type="OrthoDB" id="194139at2759"/>
<evidence type="ECO:0000256" key="4">
    <source>
        <dbReference type="ARBA" id="ARBA00023136"/>
    </source>
</evidence>
<dbReference type="PANTHER" id="PTHR23507">
    <property type="entry name" value="ZGC:174356"/>
    <property type="match status" value="1"/>
</dbReference>
<dbReference type="InterPro" id="IPR020846">
    <property type="entry name" value="MFS_dom"/>
</dbReference>
<feature type="transmembrane region" description="Helical" evidence="6">
    <location>
        <begin position="521"/>
        <end position="540"/>
    </location>
</feature>
<reference evidence="9" key="1">
    <citation type="journal article" date="2010" name="Genome Res.">
        <title>Population genomic sequencing of Coccidioides fungi reveals recent hybridization and transposon control.</title>
        <authorList>
            <person name="Neafsey D.E."/>
            <person name="Barker B.M."/>
            <person name="Sharpton T.J."/>
            <person name="Stajich J.E."/>
            <person name="Park D.J."/>
            <person name="Whiston E."/>
            <person name="Hung C.-Y."/>
            <person name="McMahan C."/>
            <person name="White J."/>
            <person name="Sykes S."/>
            <person name="Heiman D."/>
            <person name="Young S."/>
            <person name="Zeng Q."/>
            <person name="Abouelleil A."/>
            <person name="Aftuck L."/>
            <person name="Bessette D."/>
            <person name="Brown A."/>
            <person name="FitzGerald M."/>
            <person name="Lui A."/>
            <person name="Macdonald J.P."/>
            <person name="Priest M."/>
            <person name="Orbach M.J."/>
            <person name="Galgiani J.N."/>
            <person name="Kirkland T.N."/>
            <person name="Cole G.T."/>
            <person name="Birren B.W."/>
            <person name="Henn M.R."/>
            <person name="Taylor J.W."/>
            <person name="Rounsley S.D."/>
        </authorList>
    </citation>
    <scope>NUCLEOTIDE SEQUENCE [LARGE SCALE GENOMIC DNA]</scope>
    <source>
        <strain evidence="9">H538.4</strain>
    </source>
</reference>
<dbReference type="PANTHER" id="PTHR23507:SF1">
    <property type="entry name" value="FI18259P1-RELATED"/>
    <property type="match status" value="1"/>
</dbReference>
<feature type="transmembrane region" description="Helical" evidence="6">
    <location>
        <begin position="479"/>
        <end position="501"/>
    </location>
</feature>
<feature type="domain" description="Major facilitator superfamily (MFS) profile" evidence="7">
    <location>
        <begin position="173"/>
        <end position="639"/>
    </location>
</feature>
<feature type="region of interest" description="Disordered" evidence="5">
    <location>
        <begin position="43"/>
        <end position="64"/>
    </location>
</feature>
<dbReference type="Pfam" id="PF07690">
    <property type="entry name" value="MFS_1"/>
    <property type="match status" value="1"/>
</dbReference>
<feature type="transmembrane region" description="Helical" evidence="6">
    <location>
        <begin position="239"/>
        <end position="260"/>
    </location>
</feature>
<proteinExistence type="predicted"/>
<keyword evidence="4 6" id="KW-0472">Membrane</keyword>
<feature type="transmembrane region" description="Helical" evidence="6">
    <location>
        <begin position="174"/>
        <end position="194"/>
    </location>
</feature>
<feature type="transmembrane region" description="Helical" evidence="6">
    <location>
        <begin position="440"/>
        <end position="459"/>
    </location>
</feature>
<sequence>MMSGYIYTHLAEIFGQNELWGELKVQDLSFSRGDCKQQRAVEGSWVGRAGSEEPTPMEAPTARRNSGSWTRELIIAMLFTEYSLRGSENHRLVNELPLRREASSLVGLYENNCLQLDLFYRPLPTMPASSANYHDVDQDDSLPLLVDVEETRSIKADEPPVTYVKKTWRHTPSVFVLLIVITTFVIDFGVYLNIAPQTRILESIACRNYYDKHEPGRFGPGEIPEDQCKIKPVQGEVAFVQAMMSSFDAIPSIILLIPYGRLADNPRFGRKLILLLSVLGVLLSFYWVAFVLTFPSVLPLRAVWFGSIFNFIGGGLGVINAMVMTMITDVVDPDNRTNAFSKTTLAVVVAQLIAPSVSSGLMNLKGPWLPYLSGIALDTITFPFLFIIPETIQLRPPPSERRRSINVEETSTERGSRPDNTSYLSYPRTIVNRAWESSKFIFESRAVVLILSAFLLTVIGRKQIDILLLYASTRYSIPISAAAFSLSVFAGGNIFLLLVLLPFASHYLTKKLHYSSQAKDLYLSQASIIILSIGSFALGVSPTMSIMLIGVIIYTLGCGFLPSSLSLISTFVEPRHSARMYSIVCLVSMVGALIGGPFIALLFDWGLGIGPAWTGLAFIGTGLLHVAIAAAITRIKLPRGVQLPEERQQGESPRPSISLHDE</sequence>